<reference evidence="1" key="1">
    <citation type="journal article" date="2020" name="Stud. Mycol.">
        <title>101 Dothideomycetes genomes: a test case for predicting lifestyles and emergence of pathogens.</title>
        <authorList>
            <person name="Haridas S."/>
            <person name="Albert R."/>
            <person name="Binder M."/>
            <person name="Bloem J."/>
            <person name="Labutti K."/>
            <person name="Salamov A."/>
            <person name="Andreopoulos B."/>
            <person name="Baker S."/>
            <person name="Barry K."/>
            <person name="Bills G."/>
            <person name="Bluhm B."/>
            <person name="Cannon C."/>
            <person name="Castanera R."/>
            <person name="Culley D."/>
            <person name="Daum C."/>
            <person name="Ezra D."/>
            <person name="Gonzalez J."/>
            <person name="Henrissat B."/>
            <person name="Kuo A."/>
            <person name="Liang C."/>
            <person name="Lipzen A."/>
            <person name="Lutzoni F."/>
            <person name="Magnuson J."/>
            <person name="Mondo S."/>
            <person name="Nolan M."/>
            <person name="Ohm R."/>
            <person name="Pangilinan J."/>
            <person name="Park H.-J."/>
            <person name="Ramirez L."/>
            <person name="Alfaro M."/>
            <person name="Sun H."/>
            <person name="Tritt A."/>
            <person name="Yoshinaga Y."/>
            <person name="Zwiers L.-H."/>
            <person name="Turgeon B."/>
            <person name="Goodwin S."/>
            <person name="Spatafora J."/>
            <person name="Crous P."/>
            <person name="Grigoriev I."/>
        </authorList>
    </citation>
    <scope>NUCLEOTIDE SEQUENCE</scope>
    <source>
        <strain evidence="1">CBS 113818</strain>
    </source>
</reference>
<accession>A0A6A7ACE9</accession>
<dbReference type="EMBL" id="MU006220">
    <property type="protein sequence ID" value="KAF2830265.1"/>
    <property type="molecule type" value="Genomic_DNA"/>
</dbReference>
<dbReference type="Proteomes" id="UP000799424">
    <property type="component" value="Unassembled WGS sequence"/>
</dbReference>
<protein>
    <recommendedName>
        <fullName evidence="3">NACHT-NTPase and P-loop NTPases N-terminal domain-containing protein</fullName>
    </recommendedName>
</protein>
<gene>
    <name evidence="1" type="ORF">CC86DRAFT_403565</name>
</gene>
<name>A0A6A7ACE9_9PLEO</name>
<evidence type="ECO:0000313" key="1">
    <source>
        <dbReference type="EMBL" id="KAF2830265.1"/>
    </source>
</evidence>
<dbReference type="OrthoDB" id="3558752at2759"/>
<dbReference type="AlphaFoldDB" id="A0A6A7ACE9"/>
<keyword evidence="2" id="KW-1185">Reference proteome</keyword>
<organism evidence="1 2">
    <name type="scientific">Ophiobolus disseminans</name>
    <dbReference type="NCBI Taxonomy" id="1469910"/>
    <lineage>
        <taxon>Eukaryota</taxon>
        <taxon>Fungi</taxon>
        <taxon>Dikarya</taxon>
        <taxon>Ascomycota</taxon>
        <taxon>Pezizomycotina</taxon>
        <taxon>Dothideomycetes</taxon>
        <taxon>Pleosporomycetidae</taxon>
        <taxon>Pleosporales</taxon>
        <taxon>Pleosporineae</taxon>
        <taxon>Phaeosphaeriaceae</taxon>
        <taxon>Ophiobolus</taxon>
    </lineage>
</organism>
<sequence>MEAIAAFGLAANVIQIIDVSKKLRSTSYEICQDGSTTQNSELETVVKDLVKLNDRAKSWSRHDSNARCPIKEDEEAREHLLSFDVLVIECENIAQELLGILSSLRHDGDASTCQSFIQAIKASWNSKYVAETKNRLDTIQKQLRSHVQQHITEAILRSLDASTV</sequence>
<proteinExistence type="predicted"/>
<evidence type="ECO:0008006" key="3">
    <source>
        <dbReference type="Google" id="ProtNLM"/>
    </source>
</evidence>
<evidence type="ECO:0000313" key="2">
    <source>
        <dbReference type="Proteomes" id="UP000799424"/>
    </source>
</evidence>